<dbReference type="NCBIfam" id="NF004513">
    <property type="entry name" value="PRK05854.1"/>
    <property type="match status" value="1"/>
</dbReference>
<dbReference type="InterPro" id="IPR002347">
    <property type="entry name" value="SDR_fam"/>
</dbReference>
<reference evidence="4" key="1">
    <citation type="journal article" date="2019" name="Int. J. Syst. Evol. Microbiol.">
        <title>The Global Catalogue of Microorganisms (GCM) 10K type strain sequencing project: providing services to taxonomists for standard genome sequencing and annotation.</title>
        <authorList>
            <consortium name="The Broad Institute Genomics Platform"/>
            <consortium name="The Broad Institute Genome Sequencing Center for Infectious Disease"/>
            <person name="Wu L."/>
            <person name="Ma J."/>
        </authorList>
    </citation>
    <scope>NUCLEOTIDE SEQUENCE [LARGE SCALE GENOMIC DNA]</scope>
    <source>
        <strain evidence="4">JCM 18054</strain>
    </source>
</reference>
<protein>
    <submittedName>
        <fullName evidence="3">SDR family oxidoreductase</fullName>
    </submittedName>
</protein>
<proteinExistence type="inferred from homology"/>
<gene>
    <name evidence="3" type="ORF">GCM10023214_36970</name>
</gene>
<dbReference type="PANTHER" id="PTHR24320:SF148">
    <property type="entry name" value="NAD(P)-BINDING ROSSMANN-FOLD SUPERFAMILY PROTEIN"/>
    <property type="match status" value="1"/>
</dbReference>
<comment type="similarity">
    <text evidence="1">Belongs to the short-chain dehydrogenases/reductases (SDR) family.</text>
</comment>
<dbReference type="RefSeq" id="WP_091510466.1">
    <property type="nucleotide sequence ID" value="NZ_BAABIB010000075.1"/>
</dbReference>
<dbReference type="Gene3D" id="3.40.50.720">
    <property type="entry name" value="NAD(P)-binding Rossmann-like Domain"/>
    <property type="match status" value="1"/>
</dbReference>
<organism evidence="3 4">
    <name type="scientific">Amycolatopsis dongchuanensis</name>
    <dbReference type="NCBI Taxonomy" id="1070866"/>
    <lineage>
        <taxon>Bacteria</taxon>
        <taxon>Bacillati</taxon>
        <taxon>Actinomycetota</taxon>
        <taxon>Actinomycetes</taxon>
        <taxon>Pseudonocardiales</taxon>
        <taxon>Pseudonocardiaceae</taxon>
        <taxon>Amycolatopsis</taxon>
    </lineage>
</organism>
<dbReference type="Pfam" id="PF00106">
    <property type="entry name" value="adh_short"/>
    <property type="match status" value="1"/>
</dbReference>
<keyword evidence="2" id="KW-0560">Oxidoreductase</keyword>
<keyword evidence="4" id="KW-1185">Reference proteome</keyword>
<dbReference type="Proteomes" id="UP001500192">
    <property type="component" value="Unassembled WGS sequence"/>
</dbReference>
<dbReference type="SUPFAM" id="SSF51735">
    <property type="entry name" value="NAD(P)-binding Rossmann-fold domains"/>
    <property type="match status" value="1"/>
</dbReference>
<accession>A0ABP9QQH4</accession>
<evidence type="ECO:0000313" key="3">
    <source>
        <dbReference type="EMBL" id="GAA5165634.1"/>
    </source>
</evidence>
<evidence type="ECO:0000256" key="1">
    <source>
        <dbReference type="ARBA" id="ARBA00006484"/>
    </source>
</evidence>
<dbReference type="PANTHER" id="PTHR24320">
    <property type="entry name" value="RETINOL DEHYDROGENASE"/>
    <property type="match status" value="1"/>
</dbReference>
<dbReference type="EMBL" id="BAABIB010000075">
    <property type="protein sequence ID" value="GAA5165634.1"/>
    <property type="molecule type" value="Genomic_DNA"/>
</dbReference>
<evidence type="ECO:0000256" key="2">
    <source>
        <dbReference type="ARBA" id="ARBA00023002"/>
    </source>
</evidence>
<sequence>MARTSTDIDVPDLSGKLAVVTGASDGIGWHIVARLARAGAEVVLPVRSRPKGTAAVERIRAQTPGAKLSLRTLDLASLESVAALADGLLSDGRPIDILINNAGIMSPPTRQTTADGFELQFGVNHLGPVALTTRLLPLLRAGRARVTTQIALAADQHELHWDDLQWERGYHPFRAYCSSKIALGLWALELDRRSTRGGWGVTSNLAHPGVSPTNLLAAQPGMGRPKDTRDVRIARLLSRLGLLLGTPETAALPAVYAATDPSAVGGGFYGPGGYRHLRGAPAAEPLYSRLSSAEEASRVWEISAELAGVASLAKE</sequence>
<name>A0ABP9QQH4_9PSEU</name>
<comment type="caution">
    <text evidence="3">The sequence shown here is derived from an EMBL/GenBank/DDBJ whole genome shotgun (WGS) entry which is preliminary data.</text>
</comment>
<evidence type="ECO:0000313" key="4">
    <source>
        <dbReference type="Proteomes" id="UP001500192"/>
    </source>
</evidence>
<dbReference type="PRINTS" id="PR00081">
    <property type="entry name" value="GDHRDH"/>
</dbReference>
<dbReference type="InterPro" id="IPR036291">
    <property type="entry name" value="NAD(P)-bd_dom_sf"/>
</dbReference>